<keyword evidence="1" id="KW-0812">Transmembrane</keyword>
<reference evidence="2 3" key="1">
    <citation type="submission" date="2020-03" db="EMBL/GenBank/DDBJ databases">
        <title>Vagococcus sp. nov., isolated from beetles.</title>
        <authorList>
            <person name="Hyun D.-W."/>
            <person name="Bae J.-W."/>
        </authorList>
    </citation>
    <scope>NUCLEOTIDE SEQUENCE [LARGE SCALE GENOMIC DNA]</scope>
    <source>
        <strain evidence="2 3">HDW17A</strain>
    </source>
</reference>
<sequence>MNDLNMVERKKRKVSRKFFEESIFLGVWFIQLSIIIISIGFVSKIYSDKLVVLYLLLNFDVSLLIDVFQMLGMLVFVLFICGGMKYVKQNS</sequence>
<evidence type="ECO:0000256" key="1">
    <source>
        <dbReference type="SAM" id="Phobius"/>
    </source>
</evidence>
<dbReference type="Proteomes" id="UP000500890">
    <property type="component" value="Chromosome"/>
</dbReference>
<dbReference type="KEGG" id="vah:G7081_06765"/>
<gene>
    <name evidence="2" type="ORF">G7081_06765</name>
</gene>
<protein>
    <submittedName>
        <fullName evidence="2">Uncharacterized protein</fullName>
    </submittedName>
</protein>
<feature type="transmembrane region" description="Helical" evidence="1">
    <location>
        <begin position="63"/>
        <end position="87"/>
    </location>
</feature>
<dbReference type="EMBL" id="CP049886">
    <property type="protein sequence ID" value="QIL46788.1"/>
    <property type="molecule type" value="Genomic_DNA"/>
</dbReference>
<proteinExistence type="predicted"/>
<organism evidence="2 3">
    <name type="scientific">Vagococcus coleopterorum</name>
    <dbReference type="NCBI Taxonomy" id="2714946"/>
    <lineage>
        <taxon>Bacteria</taxon>
        <taxon>Bacillati</taxon>
        <taxon>Bacillota</taxon>
        <taxon>Bacilli</taxon>
        <taxon>Lactobacillales</taxon>
        <taxon>Enterococcaceae</taxon>
        <taxon>Vagococcus</taxon>
    </lineage>
</organism>
<keyword evidence="1" id="KW-1133">Transmembrane helix</keyword>
<dbReference type="AlphaFoldDB" id="A0A6G8ANY3"/>
<keyword evidence="1" id="KW-0472">Membrane</keyword>
<evidence type="ECO:0000313" key="3">
    <source>
        <dbReference type="Proteomes" id="UP000500890"/>
    </source>
</evidence>
<keyword evidence="3" id="KW-1185">Reference proteome</keyword>
<feature type="transmembrane region" description="Helical" evidence="1">
    <location>
        <begin position="21"/>
        <end position="43"/>
    </location>
</feature>
<accession>A0A6G8ANY3</accession>
<name>A0A6G8ANY3_9ENTE</name>
<evidence type="ECO:0000313" key="2">
    <source>
        <dbReference type="EMBL" id="QIL46788.1"/>
    </source>
</evidence>
<dbReference type="RefSeq" id="WP_166008176.1">
    <property type="nucleotide sequence ID" value="NZ_CP049886.1"/>
</dbReference>